<dbReference type="EC" id="4.1.99.3" evidence="3"/>
<evidence type="ECO:0000256" key="4">
    <source>
        <dbReference type="ARBA" id="ARBA00014046"/>
    </source>
</evidence>
<evidence type="ECO:0000256" key="12">
    <source>
        <dbReference type="ARBA" id="ARBA00033999"/>
    </source>
</evidence>
<name>A0A381VAU6_9ZZZZ</name>
<dbReference type="EMBL" id="UINC01008185">
    <property type="protein sequence ID" value="SVA36888.1"/>
    <property type="molecule type" value="Genomic_DNA"/>
</dbReference>
<dbReference type="FunFam" id="1.10.579.10:FF:000002">
    <property type="entry name" value="Deoxyribodipyrimidine photolyase"/>
    <property type="match status" value="1"/>
</dbReference>
<dbReference type="PANTHER" id="PTHR10211">
    <property type="entry name" value="DEOXYRIBODIPYRIMIDINE PHOTOLYASE"/>
    <property type="match status" value="1"/>
</dbReference>
<dbReference type="Gene3D" id="1.25.40.80">
    <property type="match status" value="1"/>
</dbReference>
<evidence type="ECO:0000256" key="11">
    <source>
        <dbReference type="ARBA" id="ARBA00031671"/>
    </source>
</evidence>
<dbReference type="GO" id="GO:0000719">
    <property type="term" value="P:photoreactive repair"/>
    <property type="evidence" value="ECO:0007669"/>
    <property type="project" value="TreeGrafter"/>
</dbReference>
<dbReference type="InterPro" id="IPR052219">
    <property type="entry name" value="Photolyase_Class-2"/>
</dbReference>
<evidence type="ECO:0000256" key="6">
    <source>
        <dbReference type="ARBA" id="ARBA00022763"/>
    </source>
</evidence>
<keyword evidence="10" id="KW-0456">Lyase</keyword>
<dbReference type="Gene3D" id="1.10.579.10">
    <property type="entry name" value="DNA Cyclobutane Dipyrimidine Photolyase, subunit A, domain 3"/>
    <property type="match status" value="1"/>
</dbReference>
<dbReference type="PANTHER" id="PTHR10211:SF0">
    <property type="entry name" value="DEOXYRIBODIPYRIMIDINE PHOTO-LYASE"/>
    <property type="match status" value="1"/>
</dbReference>
<comment type="similarity">
    <text evidence="2">Belongs to the DNA photolyase class-2 family.</text>
</comment>
<dbReference type="SUPFAM" id="SSF48173">
    <property type="entry name" value="Cryptochrome/photolyase FAD-binding domain"/>
    <property type="match status" value="1"/>
</dbReference>
<protein>
    <recommendedName>
        <fullName evidence="4">Deoxyribodipyrimidine photo-lyase</fullName>
        <ecNumber evidence="3">4.1.99.3</ecNumber>
    </recommendedName>
    <alternativeName>
        <fullName evidence="11">DNA photolyase</fullName>
    </alternativeName>
</protein>
<comment type="cofactor">
    <cofactor evidence="1">
        <name>FAD</name>
        <dbReference type="ChEBI" id="CHEBI:57692"/>
    </cofactor>
</comment>
<dbReference type="AlphaFoldDB" id="A0A381VAU6"/>
<dbReference type="GO" id="GO:0003677">
    <property type="term" value="F:DNA binding"/>
    <property type="evidence" value="ECO:0007669"/>
    <property type="project" value="UniProtKB-KW"/>
</dbReference>
<evidence type="ECO:0000256" key="5">
    <source>
        <dbReference type="ARBA" id="ARBA00022630"/>
    </source>
</evidence>
<proteinExistence type="inferred from homology"/>
<reference evidence="13" key="1">
    <citation type="submission" date="2018-05" db="EMBL/GenBank/DDBJ databases">
        <authorList>
            <person name="Lanie J.A."/>
            <person name="Ng W.-L."/>
            <person name="Kazmierczak K.M."/>
            <person name="Andrzejewski T.M."/>
            <person name="Davidsen T.M."/>
            <person name="Wayne K.J."/>
            <person name="Tettelin H."/>
            <person name="Glass J.I."/>
            <person name="Rusch D."/>
            <person name="Podicherti R."/>
            <person name="Tsui H.-C.T."/>
            <person name="Winkler M.E."/>
        </authorList>
    </citation>
    <scope>NUCLEOTIDE SEQUENCE</scope>
</reference>
<keyword evidence="6" id="KW-0227">DNA damage</keyword>
<evidence type="ECO:0000256" key="2">
    <source>
        <dbReference type="ARBA" id="ARBA00006409"/>
    </source>
</evidence>
<comment type="catalytic activity">
    <reaction evidence="12">
        <text>cyclobutadipyrimidine (in DNA) = 2 pyrimidine residues (in DNA).</text>
        <dbReference type="EC" id="4.1.99.3"/>
    </reaction>
</comment>
<evidence type="ECO:0000256" key="1">
    <source>
        <dbReference type="ARBA" id="ARBA00001974"/>
    </source>
</evidence>
<keyword evidence="5" id="KW-0285">Flavoprotein</keyword>
<evidence type="ECO:0000256" key="7">
    <source>
        <dbReference type="ARBA" id="ARBA00022827"/>
    </source>
</evidence>
<evidence type="ECO:0000256" key="9">
    <source>
        <dbReference type="ARBA" id="ARBA00023204"/>
    </source>
</evidence>
<dbReference type="GO" id="GO:0003904">
    <property type="term" value="F:deoxyribodipyrimidine photo-lyase activity"/>
    <property type="evidence" value="ECO:0007669"/>
    <property type="project" value="UniProtKB-EC"/>
</dbReference>
<accession>A0A381VAU6</accession>
<evidence type="ECO:0000256" key="8">
    <source>
        <dbReference type="ARBA" id="ARBA00023125"/>
    </source>
</evidence>
<sequence>MKRNDPTKNSLSDLSPYLHYGKLSPQRAAWEISNSGLDLDVITPFLEQLIVRKELADNFCEFENNYDQFEGFHTWAQKTLNDHRNDERKYIYSPGRFEAADTHDLLWNAAQKQMKFKGKMRGYMRMYWAKKILEWSPYPELALQTANYLNDKYELDARDPNGYTGISWSLGGVHDRPWFERSIYGKIRYMNYNGCRSKFKVKKYIDQNV</sequence>
<evidence type="ECO:0000313" key="13">
    <source>
        <dbReference type="EMBL" id="SVA36888.1"/>
    </source>
</evidence>
<evidence type="ECO:0000256" key="10">
    <source>
        <dbReference type="ARBA" id="ARBA00023239"/>
    </source>
</evidence>
<keyword evidence="8" id="KW-0238">DNA-binding</keyword>
<keyword evidence="9" id="KW-0234">DNA repair</keyword>
<dbReference type="InterPro" id="IPR036134">
    <property type="entry name" value="Crypto/Photolyase_FAD-like_sf"/>
</dbReference>
<evidence type="ECO:0000256" key="3">
    <source>
        <dbReference type="ARBA" id="ARBA00013149"/>
    </source>
</evidence>
<gene>
    <name evidence="13" type="ORF">METZ01_LOCUS89742</name>
</gene>
<keyword evidence="7" id="KW-0274">FAD</keyword>
<organism evidence="13">
    <name type="scientific">marine metagenome</name>
    <dbReference type="NCBI Taxonomy" id="408172"/>
    <lineage>
        <taxon>unclassified sequences</taxon>
        <taxon>metagenomes</taxon>
        <taxon>ecological metagenomes</taxon>
    </lineage>
</organism>